<gene>
    <name evidence="2" type="ORF">KIH74_09525</name>
</gene>
<dbReference type="InterPro" id="IPR022300">
    <property type="entry name" value="PPK2-rel_1"/>
</dbReference>
<dbReference type="SUPFAM" id="SSF52540">
    <property type="entry name" value="P-loop containing nucleoside triphosphate hydrolases"/>
    <property type="match status" value="1"/>
</dbReference>
<organism evidence="2 3">
    <name type="scientific">Kineosporia corallincola</name>
    <dbReference type="NCBI Taxonomy" id="2835133"/>
    <lineage>
        <taxon>Bacteria</taxon>
        <taxon>Bacillati</taxon>
        <taxon>Actinomycetota</taxon>
        <taxon>Actinomycetes</taxon>
        <taxon>Kineosporiales</taxon>
        <taxon>Kineosporiaceae</taxon>
        <taxon>Kineosporia</taxon>
    </lineage>
</organism>
<name>A0ABS5TDI7_9ACTN</name>
<dbReference type="Proteomes" id="UP001197247">
    <property type="component" value="Unassembled WGS sequence"/>
</dbReference>
<dbReference type="RefSeq" id="WP_214155443.1">
    <property type="nucleotide sequence ID" value="NZ_JAHBAY010000003.1"/>
</dbReference>
<dbReference type="PANTHER" id="PTHR34383:SF3">
    <property type="entry name" value="POLYPHOSPHATE:AMP PHOSPHOTRANSFERASE"/>
    <property type="match status" value="1"/>
</dbReference>
<evidence type="ECO:0000313" key="3">
    <source>
        <dbReference type="Proteomes" id="UP001197247"/>
    </source>
</evidence>
<dbReference type="InterPro" id="IPR022488">
    <property type="entry name" value="PPK2-related"/>
</dbReference>
<comment type="caution">
    <text evidence="2">The sequence shown here is derived from an EMBL/GenBank/DDBJ whole genome shotgun (WGS) entry which is preliminary data.</text>
</comment>
<protein>
    <recommendedName>
        <fullName evidence="1">Polyphosphate kinase-2-related domain-containing protein</fullName>
    </recommendedName>
</protein>
<feature type="domain" description="Polyphosphate kinase-2-related" evidence="1">
    <location>
        <begin position="50"/>
        <end position="271"/>
    </location>
</feature>
<dbReference type="PANTHER" id="PTHR34383">
    <property type="entry name" value="POLYPHOSPHATE:AMP PHOSPHOTRANSFERASE-RELATED"/>
    <property type="match status" value="1"/>
</dbReference>
<evidence type="ECO:0000259" key="1">
    <source>
        <dbReference type="Pfam" id="PF03976"/>
    </source>
</evidence>
<dbReference type="EMBL" id="JAHBAY010000003">
    <property type="protein sequence ID" value="MBT0769158.1"/>
    <property type="molecule type" value="Genomic_DNA"/>
</dbReference>
<sequence length="297" mass="32955">MAKKRTDDEEPANPRRLAEMLRVGPGFDLATVETSATPGFLAGRAAGETALAAGAQTLFGLQERLFAAGFTGAGNDRLLLVIQGMDTSGKGGIVRHVVGSVDPQGVRHTAFKAPTAQELAHDFLWRVRPRVPGPGLIGVFDRSHYEDVLIVRVHDLVPRAEWEQRYDAINAFEAELAGQGTTMVKVMLHISPAEQLRRLEKRLYRPDKYWKYATSDLDEHAFWDGYQEAYQAALTRCSTSSAPWYVVPADKKWYARWAVQSLLIGALAQVDPQWPAAGFDVDRERARLAALLATRTR</sequence>
<dbReference type="Pfam" id="PF03976">
    <property type="entry name" value="PPK2"/>
    <property type="match status" value="1"/>
</dbReference>
<accession>A0ABS5TDI7</accession>
<proteinExistence type="predicted"/>
<reference evidence="2 3" key="1">
    <citation type="submission" date="2021-05" db="EMBL/GenBank/DDBJ databases">
        <title>Kineosporia and Streptomyces sp. nov. two new marine actinobacteria isolated from Coral.</title>
        <authorList>
            <person name="Buangrab K."/>
            <person name="Sutthacheep M."/>
            <person name="Yeemin T."/>
            <person name="Harunari E."/>
            <person name="Igarashi Y."/>
            <person name="Kanchanasin P."/>
            <person name="Tanasupawat S."/>
            <person name="Phongsopitanun W."/>
        </authorList>
    </citation>
    <scope>NUCLEOTIDE SEQUENCE [LARGE SCALE GENOMIC DNA]</scope>
    <source>
        <strain evidence="2 3">J2-2</strain>
    </source>
</reference>
<evidence type="ECO:0000313" key="2">
    <source>
        <dbReference type="EMBL" id="MBT0769158.1"/>
    </source>
</evidence>
<dbReference type="Gene3D" id="3.40.50.300">
    <property type="entry name" value="P-loop containing nucleotide triphosphate hydrolases"/>
    <property type="match status" value="1"/>
</dbReference>
<dbReference type="NCBIfam" id="TIGR03709">
    <property type="entry name" value="PPK2_rel_1"/>
    <property type="match status" value="1"/>
</dbReference>
<dbReference type="InterPro" id="IPR027417">
    <property type="entry name" value="P-loop_NTPase"/>
</dbReference>
<keyword evidence="3" id="KW-1185">Reference proteome</keyword>